<accession>A0ABY7VW81</accession>
<evidence type="ECO:0000313" key="3">
    <source>
        <dbReference type="EMBL" id="WDE98342.1"/>
    </source>
</evidence>
<protein>
    <submittedName>
        <fullName evidence="3">IS1595 family transposase</fullName>
    </submittedName>
</protein>
<evidence type="ECO:0000259" key="2">
    <source>
        <dbReference type="SMART" id="SM01126"/>
    </source>
</evidence>
<feature type="region of interest" description="Disordered" evidence="1">
    <location>
        <begin position="26"/>
        <end position="47"/>
    </location>
</feature>
<feature type="domain" description="ISXO2-like transposase" evidence="2">
    <location>
        <begin position="11"/>
        <end position="164"/>
    </location>
</feature>
<feature type="compositionally biased region" description="Basic residues" evidence="1">
    <location>
        <begin position="34"/>
        <end position="47"/>
    </location>
</feature>
<dbReference type="Proteomes" id="UP001214250">
    <property type="component" value="Chromosome 2"/>
</dbReference>
<evidence type="ECO:0000256" key="1">
    <source>
        <dbReference type="SAM" id="MobiDB-lite"/>
    </source>
</evidence>
<keyword evidence="4" id="KW-1185">Reference proteome</keyword>
<evidence type="ECO:0000313" key="4">
    <source>
        <dbReference type="Proteomes" id="UP001214250"/>
    </source>
</evidence>
<organism evidence="3 4">
    <name type="scientific">Lentisphaera profundi</name>
    <dbReference type="NCBI Taxonomy" id="1658616"/>
    <lineage>
        <taxon>Bacteria</taxon>
        <taxon>Pseudomonadati</taxon>
        <taxon>Lentisphaerota</taxon>
        <taxon>Lentisphaeria</taxon>
        <taxon>Lentisphaerales</taxon>
        <taxon>Lentisphaeraceae</taxon>
        <taxon>Lentisphaera</taxon>
    </lineage>
</organism>
<dbReference type="SMART" id="SM01126">
    <property type="entry name" value="DDE_Tnp_IS1595"/>
    <property type="match status" value="1"/>
</dbReference>
<sequence length="191" mass="21727">MHNDRESETQVLSGIVEADETFFLKSQKGEKHLNRPPRKRGGKAKKRGLSKELVSVLVACDRSGHKADYITGMGPLSCQWLQDNFKQHLDDQVIFISDSAKSFTAFSQREKIEHIAINLSQGQKKKGVYHIQNVNAYHSVLKNWIKRFHGVATNYLDHYLAWCNELHTRRVSAPLELIKLAFVLKTPATGT</sequence>
<dbReference type="Pfam" id="PF12762">
    <property type="entry name" value="DDE_Tnp_IS1595"/>
    <property type="match status" value="1"/>
</dbReference>
<gene>
    <name evidence="3" type="ORF">PQO03_21250</name>
</gene>
<dbReference type="InterPro" id="IPR024445">
    <property type="entry name" value="Tnp_ISXO2-like"/>
</dbReference>
<dbReference type="EMBL" id="CP117812">
    <property type="protein sequence ID" value="WDE98342.1"/>
    <property type="molecule type" value="Genomic_DNA"/>
</dbReference>
<name>A0ABY7VW81_9BACT</name>
<dbReference type="NCBIfam" id="NF033547">
    <property type="entry name" value="transpos_IS1595"/>
    <property type="match status" value="1"/>
</dbReference>
<proteinExistence type="predicted"/>
<reference evidence="3 4" key="1">
    <citation type="submission" date="2023-02" db="EMBL/GenBank/DDBJ databases">
        <title>Genome sequence of Lentisphaera profundi SAORIC-696.</title>
        <authorList>
            <person name="Kim e."/>
            <person name="Cho J.-C."/>
            <person name="Choi A."/>
            <person name="Kang I."/>
        </authorList>
    </citation>
    <scope>NUCLEOTIDE SEQUENCE [LARGE SCALE GENOMIC DNA]</scope>
    <source>
        <strain evidence="3 4">SAORIC-696</strain>
    </source>
</reference>